<dbReference type="InterPro" id="IPR005467">
    <property type="entry name" value="His_kinase_dom"/>
</dbReference>
<dbReference type="GO" id="GO:0005886">
    <property type="term" value="C:plasma membrane"/>
    <property type="evidence" value="ECO:0007669"/>
    <property type="project" value="TreeGrafter"/>
</dbReference>
<dbReference type="InterPro" id="IPR036097">
    <property type="entry name" value="HisK_dim/P_sf"/>
</dbReference>
<dbReference type="SUPFAM" id="SSF52172">
    <property type="entry name" value="CheY-like"/>
    <property type="match status" value="1"/>
</dbReference>
<dbReference type="CDD" id="cd00156">
    <property type="entry name" value="REC"/>
    <property type="match status" value="1"/>
</dbReference>
<evidence type="ECO:0000256" key="6">
    <source>
        <dbReference type="PROSITE-ProRule" id="PRU00169"/>
    </source>
</evidence>
<feature type="modified residue" description="4-aspartylphosphate" evidence="6">
    <location>
        <position position="88"/>
    </location>
</feature>
<dbReference type="EC" id="2.7.13.3" evidence="2"/>
<dbReference type="PRINTS" id="PR00344">
    <property type="entry name" value="BCTRLSENSOR"/>
</dbReference>
<organism evidence="9 10">
    <name type="scientific">Hypnocyclicus thermotrophus</name>
    <dbReference type="NCBI Taxonomy" id="1627895"/>
    <lineage>
        <taxon>Bacteria</taxon>
        <taxon>Fusobacteriati</taxon>
        <taxon>Fusobacteriota</taxon>
        <taxon>Fusobacteriia</taxon>
        <taxon>Fusobacteriales</taxon>
        <taxon>Fusobacteriaceae</taxon>
        <taxon>Hypnocyclicus</taxon>
    </lineage>
</organism>
<dbReference type="SMART" id="SM00387">
    <property type="entry name" value="HATPase_c"/>
    <property type="match status" value="1"/>
</dbReference>
<dbReference type="SMART" id="SM00448">
    <property type="entry name" value="REC"/>
    <property type="match status" value="1"/>
</dbReference>
<accession>A0AA46I576</accession>
<evidence type="ECO:0000259" key="8">
    <source>
        <dbReference type="PROSITE" id="PS50110"/>
    </source>
</evidence>
<dbReference type="SUPFAM" id="SSF55874">
    <property type="entry name" value="ATPase domain of HSP90 chaperone/DNA topoisomerase II/histidine kinase"/>
    <property type="match status" value="1"/>
</dbReference>
<dbReference type="Proteomes" id="UP000294678">
    <property type="component" value="Unassembled WGS sequence"/>
</dbReference>
<dbReference type="PROSITE" id="PS50110">
    <property type="entry name" value="RESPONSE_REGULATORY"/>
    <property type="match status" value="1"/>
</dbReference>
<evidence type="ECO:0000313" key="9">
    <source>
        <dbReference type="EMBL" id="TDT68590.1"/>
    </source>
</evidence>
<dbReference type="Gene3D" id="1.10.287.130">
    <property type="match status" value="1"/>
</dbReference>
<dbReference type="InterPro" id="IPR036890">
    <property type="entry name" value="HATPase_C_sf"/>
</dbReference>
<dbReference type="Gene3D" id="3.40.50.2300">
    <property type="match status" value="1"/>
</dbReference>
<feature type="domain" description="Response regulatory" evidence="8">
    <location>
        <begin position="6"/>
        <end position="156"/>
    </location>
</feature>
<evidence type="ECO:0000259" key="7">
    <source>
        <dbReference type="PROSITE" id="PS50109"/>
    </source>
</evidence>
<dbReference type="RefSeq" id="WP_134113524.1">
    <property type="nucleotide sequence ID" value="NZ_SOBG01000007.1"/>
</dbReference>
<dbReference type="PANTHER" id="PTHR43047">
    <property type="entry name" value="TWO-COMPONENT HISTIDINE PROTEIN KINASE"/>
    <property type="match status" value="1"/>
</dbReference>
<keyword evidence="10" id="KW-1185">Reference proteome</keyword>
<keyword evidence="5" id="KW-0418">Kinase</keyword>
<protein>
    <recommendedName>
        <fullName evidence="2">histidine kinase</fullName>
        <ecNumber evidence="2">2.7.13.3</ecNumber>
    </recommendedName>
</protein>
<evidence type="ECO:0000256" key="3">
    <source>
        <dbReference type="ARBA" id="ARBA00022553"/>
    </source>
</evidence>
<evidence type="ECO:0000256" key="1">
    <source>
        <dbReference type="ARBA" id="ARBA00000085"/>
    </source>
</evidence>
<dbReference type="PROSITE" id="PS50109">
    <property type="entry name" value="HIS_KIN"/>
    <property type="match status" value="1"/>
</dbReference>
<dbReference type="InterPro" id="IPR001789">
    <property type="entry name" value="Sig_transdc_resp-reg_receiver"/>
</dbReference>
<evidence type="ECO:0000256" key="5">
    <source>
        <dbReference type="ARBA" id="ARBA00022777"/>
    </source>
</evidence>
<dbReference type="EMBL" id="SOBG01000007">
    <property type="protein sequence ID" value="TDT68590.1"/>
    <property type="molecule type" value="Genomic_DNA"/>
</dbReference>
<evidence type="ECO:0000313" key="10">
    <source>
        <dbReference type="Proteomes" id="UP000294678"/>
    </source>
</evidence>
<dbReference type="Gene3D" id="3.30.565.10">
    <property type="entry name" value="Histidine kinase-like ATPase, C-terminal domain"/>
    <property type="match status" value="1"/>
</dbReference>
<feature type="domain" description="Histidine kinase" evidence="7">
    <location>
        <begin position="340"/>
        <end position="567"/>
    </location>
</feature>
<gene>
    <name evidence="9" type="ORF">EV215_1657</name>
</gene>
<keyword evidence="3 6" id="KW-0597">Phosphoprotein</keyword>
<dbReference type="GO" id="GO:0009927">
    <property type="term" value="F:histidine phosphotransfer kinase activity"/>
    <property type="evidence" value="ECO:0007669"/>
    <property type="project" value="TreeGrafter"/>
</dbReference>
<name>A0AA46I576_9FUSO</name>
<evidence type="ECO:0000256" key="4">
    <source>
        <dbReference type="ARBA" id="ARBA00022679"/>
    </source>
</evidence>
<reference evidence="9 10" key="1">
    <citation type="submission" date="2019-03" db="EMBL/GenBank/DDBJ databases">
        <title>Genomic Encyclopedia of Type Strains, Phase IV (KMG-IV): sequencing the most valuable type-strain genomes for metagenomic binning, comparative biology and taxonomic classification.</title>
        <authorList>
            <person name="Goeker M."/>
        </authorList>
    </citation>
    <scope>NUCLEOTIDE SEQUENCE [LARGE SCALE GENOMIC DNA]</scope>
    <source>
        <strain evidence="9 10">DSM 100055</strain>
    </source>
</reference>
<dbReference type="Pfam" id="PF02518">
    <property type="entry name" value="HATPase_c"/>
    <property type="match status" value="1"/>
</dbReference>
<comment type="catalytic activity">
    <reaction evidence="1">
        <text>ATP + protein L-histidine = ADP + protein N-phospho-L-histidine.</text>
        <dbReference type="EC" id="2.7.13.3"/>
    </reaction>
</comment>
<sequence>MEINKKILLIDDQKEILESMKNLLSGQDNLKIINNKLDDLLSDFFEEEKKEQEEEKYQVDIAEDGQTGYNMVKKALERDEPYSVVTIDMRMPGWDGLRTAKEIRKIDENIEIVIITAYTDRNRKELVKKIGKPEKLLYLKKPFEREEILQIIMSLTIKWSLEKKVQNQFHIIKDSNNKLEKIIESISNIEEKVISNFSDICKVVLTELKALFDFEELFIFLENNIIKYDEKTEVDFNYKNLIKIIDTNSKFIVYNDYLITKLGDIEDVKLDNPIIAVIKFNKEKFTEKERKYFEIFITHVNNFFINSNLYIELEKKNKELVQSNIKLKLANELKRKFLVTSSHELRTPTSLLLAYSEILFDKNYRNKEKILKKIFKVSLRINELIEKMFNALTTEDMKESIAQKIEKTKLKEMYEEVKSKVEIFLEKRNQKFIYINETSYEEIHIDKHKIINFVLYNLVVNAIKFSEDGEIIIFRVKEDIEKNKILISIEDKGIGISNEDIENIFKPLFVGGEENKHHSGIYEYKSKGLGLGLTIAKNVIDSMKEEIYCKSNLKSGTVVTFTLTKQT</sequence>
<dbReference type="InterPro" id="IPR011006">
    <property type="entry name" value="CheY-like_superfamily"/>
</dbReference>
<dbReference type="GO" id="GO:0000155">
    <property type="term" value="F:phosphorelay sensor kinase activity"/>
    <property type="evidence" value="ECO:0007669"/>
    <property type="project" value="InterPro"/>
</dbReference>
<keyword evidence="4" id="KW-0808">Transferase</keyword>
<comment type="caution">
    <text evidence="9">The sequence shown here is derived from an EMBL/GenBank/DDBJ whole genome shotgun (WGS) entry which is preliminary data.</text>
</comment>
<dbReference type="AlphaFoldDB" id="A0AA46I576"/>
<dbReference type="CDD" id="cd00082">
    <property type="entry name" value="HisKA"/>
    <property type="match status" value="1"/>
</dbReference>
<dbReference type="Pfam" id="PF00072">
    <property type="entry name" value="Response_reg"/>
    <property type="match status" value="1"/>
</dbReference>
<dbReference type="PANTHER" id="PTHR43047:SF72">
    <property type="entry name" value="OSMOSENSING HISTIDINE PROTEIN KINASE SLN1"/>
    <property type="match status" value="1"/>
</dbReference>
<proteinExistence type="predicted"/>
<dbReference type="InterPro" id="IPR003661">
    <property type="entry name" value="HisK_dim/P_dom"/>
</dbReference>
<dbReference type="InterPro" id="IPR003594">
    <property type="entry name" value="HATPase_dom"/>
</dbReference>
<dbReference type="SUPFAM" id="SSF47384">
    <property type="entry name" value="Homodimeric domain of signal transducing histidine kinase"/>
    <property type="match status" value="1"/>
</dbReference>
<evidence type="ECO:0000256" key="2">
    <source>
        <dbReference type="ARBA" id="ARBA00012438"/>
    </source>
</evidence>
<dbReference type="InterPro" id="IPR004358">
    <property type="entry name" value="Sig_transdc_His_kin-like_C"/>
</dbReference>